<sequence>MPVPDPNGQPPGDDLLHSLTDKSRSKIQNQAEEEIFNRWLDKVCSDGPDVWETTPGEYPSKTRKEDYAIVFKEVALQTRKRIDSVVRWPRDSERWPEKEIHCYELVEVKNTDGEVPEEVIGELLMESESFQSEFSISSWEVEVTLLLNEVDWESKQKFQKMCDARNIEIRLEVAAAE</sequence>
<evidence type="ECO:0000313" key="1">
    <source>
        <dbReference type="EMBL" id="MCU4718899.1"/>
    </source>
</evidence>
<organism evidence="2 4">
    <name type="scientific">Halapricum hydrolyticum</name>
    <dbReference type="NCBI Taxonomy" id="2979991"/>
    <lineage>
        <taxon>Archaea</taxon>
        <taxon>Methanobacteriati</taxon>
        <taxon>Methanobacteriota</taxon>
        <taxon>Stenosarchaea group</taxon>
        <taxon>Halobacteria</taxon>
        <taxon>Halobacteriales</taxon>
        <taxon>Haloarculaceae</taxon>
        <taxon>Halapricum</taxon>
    </lineage>
</organism>
<evidence type="ECO:0000313" key="2">
    <source>
        <dbReference type="EMBL" id="MCU4728008.1"/>
    </source>
</evidence>
<protein>
    <submittedName>
        <fullName evidence="2">Uncharacterized protein</fullName>
    </submittedName>
</protein>
<evidence type="ECO:0000313" key="3">
    <source>
        <dbReference type="Proteomes" id="UP001208186"/>
    </source>
</evidence>
<gene>
    <name evidence="2" type="ORF">OB914_13700</name>
    <name evidence="1" type="ORF">OB916_12645</name>
</gene>
<keyword evidence="3" id="KW-1185">Reference proteome</keyword>
<dbReference type="Proteomes" id="UP001209746">
    <property type="component" value="Unassembled WGS sequence"/>
</dbReference>
<dbReference type="EMBL" id="JAOPKD010000017">
    <property type="protein sequence ID" value="MCU4728008.1"/>
    <property type="molecule type" value="Genomic_DNA"/>
</dbReference>
<accession>A0AAE3ICB3</accession>
<dbReference type="EMBL" id="JAOPKC010000017">
    <property type="protein sequence ID" value="MCU4718899.1"/>
    <property type="molecule type" value="Genomic_DNA"/>
</dbReference>
<evidence type="ECO:0000313" key="4">
    <source>
        <dbReference type="Proteomes" id="UP001209746"/>
    </source>
</evidence>
<dbReference type="Proteomes" id="UP001208186">
    <property type="component" value="Unassembled WGS sequence"/>
</dbReference>
<proteinExistence type="predicted"/>
<name>A0AAE3ICB3_9EURY</name>
<reference evidence="2" key="1">
    <citation type="submission" date="2023-02" db="EMBL/GenBank/DDBJ databases">
        <title>Enrichment on poylsaccharides allowed isolation of novel metabolic and taxonomic groups of Haloarchaea.</title>
        <authorList>
            <person name="Sorokin D.Y."/>
            <person name="Elcheninov A.G."/>
            <person name="Khizhniak T.V."/>
            <person name="Kolganova T.V."/>
            <person name="Kublanov I.V."/>
        </authorList>
    </citation>
    <scope>NUCLEOTIDE SEQUENCE</scope>
    <source>
        <strain evidence="1 3">HArc-curdl5-1</strain>
        <strain evidence="2">HArc-curdl7</strain>
    </source>
</reference>
<dbReference type="AlphaFoldDB" id="A0AAE3ICB3"/>
<comment type="caution">
    <text evidence="2">The sequence shown here is derived from an EMBL/GenBank/DDBJ whole genome shotgun (WGS) entry which is preliminary data.</text>
</comment>